<dbReference type="RefSeq" id="WP_123435437.1">
    <property type="nucleotide sequence ID" value="NZ_MOBK01000010.1"/>
</dbReference>
<comment type="caution">
    <text evidence="1">The sequence shown here is derived from an EMBL/GenBank/DDBJ whole genome shotgun (WGS) entry which is preliminary data.</text>
</comment>
<evidence type="ECO:0000313" key="1">
    <source>
        <dbReference type="EMBL" id="RON17566.1"/>
    </source>
</evidence>
<name>A0A423HWN7_9PSED</name>
<sequence>MSDDETDAVKEFYKALTAFEARQMSARKRAALQRAYQALGWETTYTTKDSDLTELRDIGRDVGTRTGTPEERRAGLQIQARITELILAIRGRRIEPGRDYRKRAGGRASGRKNHEAALERQFEVVALWNKYAYKPPHTRVGTIADQTGYSKISVRRYLNNAGITW</sequence>
<evidence type="ECO:0000313" key="2">
    <source>
        <dbReference type="Proteomes" id="UP000285636"/>
    </source>
</evidence>
<gene>
    <name evidence="1" type="ORF">BK660_23220</name>
</gene>
<dbReference type="AlphaFoldDB" id="A0A423HWN7"/>
<proteinExistence type="predicted"/>
<accession>A0A423HWN7</accession>
<organism evidence="1 2">
    <name type="scientific">Pseudomonas brassicacearum</name>
    <dbReference type="NCBI Taxonomy" id="930166"/>
    <lineage>
        <taxon>Bacteria</taxon>
        <taxon>Pseudomonadati</taxon>
        <taxon>Pseudomonadota</taxon>
        <taxon>Gammaproteobacteria</taxon>
        <taxon>Pseudomonadales</taxon>
        <taxon>Pseudomonadaceae</taxon>
        <taxon>Pseudomonas</taxon>
    </lineage>
</organism>
<dbReference type="EMBL" id="MOBK01000010">
    <property type="protein sequence ID" value="RON17566.1"/>
    <property type="molecule type" value="Genomic_DNA"/>
</dbReference>
<protein>
    <submittedName>
        <fullName evidence="1">Uncharacterized protein</fullName>
    </submittedName>
</protein>
<dbReference type="Proteomes" id="UP000285636">
    <property type="component" value="Unassembled WGS sequence"/>
</dbReference>
<reference evidence="1 2" key="1">
    <citation type="submission" date="2016-10" db="EMBL/GenBank/DDBJ databases">
        <title>Comparative genome analysis of multiple Pseudomonas spp. focuses on biocontrol and plant growth promoting traits.</title>
        <authorList>
            <person name="Tao X.-Y."/>
            <person name="Taylor C.G."/>
        </authorList>
    </citation>
    <scope>NUCLEOTIDE SEQUENCE [LARGE SCALE GENOMIC DNA]</scope>
    <source>
        <strain evidence="1 2">38D7</strain>
    </source>
</reference>